<dbReference type="PANTHER" id="PTHR43133">
    <property type="entry name" value="RNA POLYMERASE ECF-TYPE SIGMA FACTO"/>
    <property type="match status" value="1"/>
</dbReference>
<dbReference type="InterPro" id="IPR007627">
    <property type="entry name" value="RNA_pol_sigma70_r2"/>
</dbReference>
<evidence type="ECO:0000256" key="1">
    <source>
        <dbReference type="ARBA" id="ARBA00010641"/>
    </source>
</evidence>
<keyword evidence="9" id="KW-1185">Reference proteome</keyword>
<evidence type="ECO:0000313" key="8">
    <source>
        <dbReference type="EMBL" id="SIS83549.1"/>
    </source>
</evidence>
<name>A0ABY1KZ42_9FLAO</name>
<sequence length="214" mass="24545">MAALNYIRSNEKKLKVIKSNSITFDNDTKPMAQHQLQPENWVDLYADYLFNYAIGRISDSEVAKDLVQETFMAGLKSAKNYKGDAAERTWLIAILKRKVIDYYRKINSNKGKAEVRMNYSAQSDAEGDWLEEQVADPFSSFENSNIENEELGLAIQDCISKLPKKQALVFTMKTIQGISTEDICNELDINPSNLWVMIHRARTALMDCLNQNWF</sequence>
<dbReference type="Proteomes" id="UP000185728">
    <property type="component" value="Unassembled WGS sequence"/>
</dbReference>
<dbReference type="SUPFAM" id="SSF88659">
    <property type="entry name" value="Sigma3 and sigma4 domains of RNA polymerase sigma factors"/>
    <property type="match status" value="1"/>
</dbReference>
<reference evidence="8 9" key="1">
    <citation type="submission" date="2017-01" db="EMBL/GenBank/DDBJ databases">
        <authorList>
            <person name="Varghese N."/>
            <person name="Submissions S."/>
        </authorList>
    </citation>
    <scope>NUCLEOTIDE SEQUENCE [LARGE SCALE GENOMIC DNA]</scope>
    <source>
        <strain evidence="8 9">DSM 2061</strain>
    </source>
</reference>
<gene>
    <name evidence="8" type="ORF">SAMN05421766_104261</name>
</gene>
<keyword evidence="3" id="KW-0731">Sigma factor</keyword>
<dbReference type="PANTHER" id="PTHR43133:SF8">
    <property type="entry name" value="RNA POLYMERASE SIGMA FACTOR HI_1459-RELATED"/>
    <property type="match status" value="1"/>
</dbReference>
<dbReference type="Gene3D" id="1.10.1740.10">
    <property type="match status" value="1"/>
</dbReference>
<dbReference type="InterPro" id="IPR013325">
    <property type="entry name" value="RNA_pol_sigma_r2"/>
</dbReference>
<dbReference type="EMBL" id="FTOB01000004">
    <property type="protein sequence ID" value="SIS83549.1"/>
    <property type="molecule type" value="Genomic_DNA"/>
</dbReference>
<dbReference type="NCBIfam" id="TIGR02937">
    <property type="entry name" value="sigma70-ECF"/>
    <property type="match status" value="1"/>
</dbReference>
<dbReference type="InterPro" id="IPR036388">
    <property type="entry name" value="WH-like_DNA-bd_sf"/>
</dbReference>
<evidence type="ECO:0000256" key="4">
    <source>
        <dbReference type="ARBA" id="ARBA00023125"/>
    </source>
</evidence>
<evidence type="ECO:0000313" key="9">
    <source>
        <dbReference type="Proteomes" id="UP000185728"/>
    </source>
</evidence>
<accession>A0ABY1KZ42</accession>
<dbReference type="Gene3D" id="1.10.10.10">
    <property type="entry name" value="Winged helix-like DNA-binding domain superfamily/Winged helix DNA-binding domain"/>
    <property type="match status" value="1"/>
</dbReference>
<comment type="similarity">
    <text evidence="1">Belongs to the sigma-70 factor family. ECF subfamily.</text>
</comment>
<dbReference type="Pfam" id="PF04542">
    <property type="entry name" value="Sigma70_r2"/>
    <property type="match status" value="1"/>
</dbReference>
<dbReference type="SUPFAM" id="SSF88946">
    <property type="entry name" value="Sigma2 domain of RNA polymerase sigma factors"/>
    <property type="match status" value="1"/>
</dbReference>
<dbReference type="InterPro" id="IPR013249">
    <property type="entry name" value="RNA_pol_sigma70_r4_t2"/>
</dbReference>
<dbReference type="Pfam" id="PF08281">
    <property type="entry name" value="Sigma70_r4_2"/>
    <property type="match status" value="1"/>
</dbReference>
<protein>
    <submittedName>
        <fullName evidence="8">RNA polymerase sigma-70 factor, ECF subfamily</fullName>
    </submittedName>
</protein>
<evidence type="ECO:0000256" key="3">
    <source>
        <dbReference type="ARBA" id="ARBA00023082"/>
    </source>
</evidence>
<dbReference type="InterPro" id="IPR013324">
    <property type="entry name" value="RNA_pol_sigma_r3/r4-like"/>
</dbReference>
<keyword evidence="2" id="KW-0805">Transcription regulation</keyword>
<keyword evidence="4" id="KW-0238">DNA-binding</keyword>
<evidence type="ECO:0000256" key="2">
    <source>
        <dbReference type="ARBA" id="ARBA00023015"/>
    </source>
</evidence>
<dbReference type="InterPro" id="IPR039425">
    <property type="entry name" value="RNA_pol_sigma-70-like"/>
</dbReference>
<evidence type="ECO:0000259" key="6">
    <source>
        <dbReference type="Pfam" id="PF04542"/>
    </source>
</evidence>
<keyword evidence="5" id="KW-0804">Transcription</keyword>
<organism evidence="8 9">
    <name type="scientific">Zobellia uliginosa</name>
    <dbReference type="NCBI Taxonomy" id="143224"/>
    <lineage>
        <taxon>Bacteria</taxon>
        <taxon>Pseudomonadati</taxon>
        <taxon>Bacteroidota</taxon>
        <taxon>Flavobacteriia</taxon>
        <taxon>Flavobacteriales</taxon>
        <taxon>Flavobacteriaceae</taxon>
        <taxon>Zobellia</taxon>
    </lineage>
</organism>
<comment type="caution">
    <text evidence="8">The sequence shown here is derived from an EMBL/GenBank/DDBJ whole genome shotgun (WGS) entry which is preliminary data.</text>
</comment>
<proteinExistence type="inferred from homology"/>
<evidence type="ECO:0000259" key="7">
    <source>
        <dbReference type="Pfam" id="PF08281"/>
    </source>
</evidence>
<evidence type="ECO:0000256" key="5">
    <source>
        <dbReference type="ARBA" id="ARBA00023163"/>
    </source>
</evidence>
<dbReference type="InterPro" id="IPR014284">
    <property type="entry name" value="RNA_pol_sigma-70_dom"/>
</dbReference>
<feature type="domain" description="RNA polymerase sigma-70 region 2" evidence="6">
    <location>
        <begin position="42"/>
        <end position="105"/>
    </location>
</feature>
<feature type="domain" description="RNA polymerase sigma factor 70 region 4 type 2" evidence="7">
    <location>
        <begin position="154"/>
        <end position="205"/>
    </location>
</feature>